<dbReference type="Proteomes" id="UP000827284">
    <property type="component" value="Unassembled WGS sequence"/>
</dbReference>
<feature type="compositionally biased region" description="Low complexity" evidence="5">
    <location>
        <begin position="462"/>
        <end position="479"/>
    </location>
</feature>
<evidence type="ECO:0000256" key="1">
    <source>
        <dbReference type="ARBA" id="ARBA00007992"/>
    </source>
</evidence>
<dbReference type="GO" id="GO:0071949">
    <property type="term" value="F:FAD binding"/>
    <property type="evidence" value="ECO:0007669"/>
    <property type="project" value="InterPro"/>
</dbReference>
<dbReference type="EMBL" id="BQFW01000004">
    <property type="protein sequence ID" value="GJJ70660.1"/>
    <property type="molecule type" value="Genomic_DNA"/>
</dbReference>
<evidence type="ECO:0000256" key="6">
    <source>
        <dbReference type="SAM" id="Phobius"/>
    </source>
</evidence>
<feature type="region of interest" description="Disordered" evidence="5">
    <location>
        <begin position="455"/>
        <end position="479"/>
    </location>
</feature>
<evidence type="ECO:0000313" key="8">
    <source>
        <dbReference type="EMBL" id="GJJ70660.1"/>
    </source>
</evidence>
<gene>
    <name evidence="8" type="ORF">EMPS_03010</name>
</gene>
<dbReference type="InterPro" id="IPR002938">
    <property type="entry name" value="FAD-bd"/>
</dbReference>
<evidence type="ECO:0000259" key="7">
    <source>
        <dbReference type="Pfam" id="PF01494"/>
    </source>
</evidence>
<dbReference type="SUPFAM" id="SSF51905">
    <property type="entry name" value="FAD/NAD(P)-binding domain"/>
    <property type="match status" value="1"/>
</dbReference>
<feature type="domain" description="FAD-binding" evidence="7">
    <location>
        <begin position="17"/>
        <end position="383"/>
    </location>
</feature>
<evidence type="ECO:0000256" key="2">
    <source>
        <dbReference type="ARBA" id="ARBA00022630"/>
    </source>
</evidence>
<reference evidence="8" key="1">
    <citation type="submission" date="2021-11" db="EMBL/GenBank/DDBJ databases">
        <authorList>
            <person name="Herlambang A."/>
            <person name="Guo Y."/>
            <person name="Takashima Y."/>
            <person name="Nishizawa T."/>
        </authorList>
    </citation>
    <scope>NUCLEOTIDE SEQUENCE</scope>
    <source>
        <strain evidence="8">E1425</strain>
    </source>
</reference>
<accession>A0A9P3LUH3</accession>
<keyword evidence="6" id="KW-1133">Transmembrane helix</keyword>
<dbReference type="PRINTS" id="PR00420">
    <property type="entry name" value="RNGMNOXGNASE"/>
</dbReference>
<dbReference type="PANTHER" id="PTHR47356:SF2">
    <property type="entry name" value="FAD-BINDING DOMAIN-CONTAINING PROTEIN-RELATED"/>
    <property type="match status" value="1"/>
</dbReference>
<dbReference type="Gene3D" id="3.50.50.60">
    <property type="entry name" value="FAD/NAD(P)-binding domain"/>
    <property type="match status" value="1"/>
</dbReference>
<dbReference type="PANTHER" id="PTHR47356">
    <property type="entry name" value="FAD-DEPENDENT MONOOXYGENASE ASQG-RELATED"/>
    <property type="match status" value="1"/>
</dbReference>
<keyword evidence="4" id="KW-0560">Oxidoreductase</keyword>
<dbReference type="GO" id="GO:0004497">
    <property type="term" value="F:monooxygenase activity"/>
    <property type="evidence" value="ECO:0007669"/>
    <property type="project" value="InterPro"/>
</dbReference>
<dbReference type="InterPro" id="IPR036188">
    <property type="entry name" value="FAD/NAD-bd_sf"/>
</dbReference>
<keyword evidence="9" id="KW-1185">Reference proteome</keyword>
<keyword evidence="3" id="KW-0274">FAD</keyword>
<comment type="similarity">
    <text evidence="1">Belongs to the paxM FAD-dependent monooxygenase family.</text>
</comment>
<evidence type="ECO:0000256" key="5">
    <source>
        <dbReference type="SAM" id="MobiDB-lite"/>
    </source>
</evidence>
<dbReference type="InterPro" id="IPR050562">
    <property type="entry name" value="FAD_mOase_fung"/>
</dbReference>
<dbReference type="OrthoDB" id="9993796at2759"/>
<dbReference type="Pfam" id="PF01494">
    <property type="entry name" value="FAD_binding_3"/>
    <property type="match status" value="1"/>
</dbReference>
<name>A0A9P3LUH3_9FUNG</name>
<organism evidence="8 9">
    <name type="scientific">Entomortierella parvispora</name>
    <dbReference type="NCBI Taxonomy" id="205924"/>
    <lineage>
        <taxon>Eukaryota</taxon>
        <taxon>Fungi</taxon>
        <taxon>Fungi incertae sedis</taxon>
        <taxon>Mucoromycota</taxon>
        <taxon>Mortierellomycotina</taxon>
        <taxon>Mortierellomycetes</taxon>
        <taxon>Mortierellales</taxon>
        <taxon>Mortierellaceae</taxon>
        <taxon>Entomortierella</taxon>
    </lineage>
</organism>
<evidence type="ECO:0000256" key="4">
    <source>
        <dbReference type="ARBA" id="ARBA00023002"/>
    </source>
</evidence>
<evidence type="ECO:0000313" key="9">
    <source>
        <dbReference type="Proteomes" id="UP000827284"/>
    </source>
</evidence>
<keyword evidence="2" id="KW-0285">Flavoprotein</keyword>
<evidence type="ECO:0000256" key="3">
    <source>
        <dbReference type="ARBA" id="ARBA00022827"/>
    </source>
</evidence>
<comment type="caution">
    <text evidence="8">The sequence shown here is derived from an EMBL/GenBank/DDBJ whole genome shotgun (WGS) entry which is preliminary data.</text>
</comment>
<feature type="transmembrane region" description="Helical" evidence="6">
    <location>
        <begin position="16"/>
        <end position="34"/>
    </location>
</feature>
<keyword evidence="6" id="KW-0472">Membrane</keyword>
<sequence>MSPTTSSDAADPPRNFHVLIVGAGLGGLLMAILLDKAGISFELFEKAEKIKPLGAALSLAANILPVFEQLGILEEVMALSYPSKSIEMLKEDGSKIGAFSFLEYKAKSGYDVICFARAALYDLMLSKIPPKNVHMKKRVLSVTQSEDGVLIRTQDGGVHHGEILIGADGAYSAVRTNLYEMLSKENKLPRSDAQGLDVAYSCLLGTTEPLDPEKYPMLKDKESHFLQVLGKDKPHSWYVITVPNNVVCWAVFMQIGQSEEVKEQMQRNSSWDADRNQDMIKEVYNFSNPIGGVLGELIDATDRNNISKVFLEEKLFETWHGGRTVLIGDAIHKFLPAGGQGAMAAMQDAVILANCLYDMYEPNYKNVRAAFKDYKAQRESHVKFSMERSVTMGKLMFGQKFLERQMRKLVYNMPVWLQSKSYLKMCEYRPQVMFLPQAPNPGSLPVLPQKPCKRYNPKAASEPATEPAVETLETTTVAA</sequence>
<reference evidence="8" key="2">
    <citation type="journal article" date="2022" name="Microbiol. Resour. Announc.">
        <title>Whole-Genome Sequence of Entomortierella parvispora E1425, a Mucoromycotan Fungus Associated with Burkholderiaceae-Related Endosymbiotic Bacteria.</title>
        <authorList>
            <person name="Herlambang A."/>
            <person name="Guo Y."/>
            <person name="Takashima Y."/>
            <person name="Narisawa K."/>
            <person name="Ohta H."/>
            <person name="Nishizawa T."/>
        </authorList>
    </citation>
    <scope>NUCLEOTIDE SEQUENCE</scope>
    <source>
        <strain evidence="8">E1425</strain>
    </source>
</reference>
<protein>
    <recommendedName>
        <fullName evidence="7">FAD-binding domain-containing protein</fullName>
    </recommendedName>
</protein>
<keyword evidence="6" id="KW-0812">Transmembrane</keyword>
<dbReference type="AlphaFoldDB" id="A0A9P3LUH3"/>
<proteinExistence type="inferred from homology"/>